<dbReference type="AlphaFoldDB" id="A0ABD3QS01"/>
<keyword evidence="1" id="KW-0812">Transmembrane</keyword>
<protein>
    <recommendedName>
        <fullName evidence="4">EXPERA domain-containing protein</fullName>
    </recommendedName>
</protein>
<keyword evidence="1" id="KW-0472">Membrane</keyword>
<feature type="transmembrane region" description="Helical" evidence="1">
    <location>
        <begin position="120"/>
        <end position="145"/>
    </location>
</feature>
<dbReference type="Proteomes" id="UP001516023">
    <property type="component" value="Unassembled WGS sequence"/>
</dbReference>
<organism evidence="2 3">
    <name type="scientific">Cyclotella cryptica</name>
    <dbReference type="NCBI Taxonomy" id="29204"/>
    <lineage>
        <taxon>Eukaryota</taxon>
        <taxon>Sar</taxon>
        <taxon>Stramenopiles</taxon>
        <taxon>Ochrophyta</taxon>
        <taxon>Bacillariophyta</taxon>
        <taxon>Coscinodiscophyceae</taxon>
        <taxon>Thalassiosirophycidae</taxon>
        <taxon>Stephanodiscales</taxon>
        <taxon>Stephanodiscaceae</taxon>
        <taxon>Cyclotella</taxon>
    </lineage>
</organism>
<comment type="caution">
    <text evidence="2">The sequence shown here is derived from an EMBL/GenBank/DDBJ whole genome shotgun (WGS) entry which is preliminary data.</text>
</comment>
<feature type="transmembrane region" description="Helical" evidence="1">
    <location>
        <begin position="198"/>
        <end position="216"/>
    </location>
</feature>
<evidence type="ECO:0000313" key="2">
    <source>
        <dbReference type="EMBL" id="KAL3802341.1"/>
    </source>
</evidence>
<reference evidence="2 3" key="1">
    <citation type="journal article" date="2020" name="G3 (Bethesda)">
        <title>Improved Reference Genome for Cyclotella cryptica CCMP332, a Model for Cell Wall Morphogenesis, Salinity Adaptation, and Lipid Production in Diatoms (Bacillariophyta).</title>
        <authorList>
            <person name="Roberts W.R."/>
            <person name="Downey K.M."/>
            <person name="Ruck E.C."/>
            <person name="Traller J.C."/>
            <person name="Alverson A.J."/>
        </authorList>
    </citation>
    <scope>NUCLEOTIDE SEQUENCE [LARGE SCALE GENOMIC DNA]</scope>
    <source>
        <strain evidence="2 3">CCMP332</strain>
    </source>
</reference>
<proteinExistence type="predicted"/>
<dbReference type="EMBL" id="JABMIG020000020">
    <property type="protein sequence ID" value="KAL3802341.1"/>
    <property type="molecule type" value="Genomic_DNA"/>
</dbReference>
<evidence type="ECO:0008006" key="4">
    <source>
        <dbReference type="Google" id="ProtNLM"/>
    </source>
</evidence>
<keyword evidence="3" id="KW-1185">Reference proteome</keyword>
<feature type="transmembrane region" description="Helical" evidence="1">
    <location>
        <begin position="78"/>
        <end position="100"/>
    </location>
</feature>
<name>A0ABD3QS01_9STRA</name>
<evidence type="ECO:0000313" key="3">
    <source>
        <dbReference type="Proteomes" id="UP001516023"/>
    </source>
</evidence>
<accession>A0ABD3QS01</accession>
<keyword evidence="1" id="KW-1133">Transmembrane helix</keyword>
<sequence length="227" mass="25737">MLNTATAISLFLFLTTYPLLRLHPASPSSFPPLLTSSLLLFNNLNIFIALCEICLGRHIILIKDDYKRLCDKYRGNEWGACIAFLTMPLSLAQCFDGRIWSKMWSTYALYDPSYQNHESFGFFIDFGNGLSTIPPSLLVNVAMILPERLSPLLVGCVGLAMYWQVFYGTIIYVLSYGFNRRYEGKSFMEVCLFVGVSNSLWAIFPMAGMYACVIILRDGNLDIFQFS</sequence>
<feature type="transmembrane region" description="Helical" evidence="1">
    <location>
        <begin position="152"/>
        <end position="178"/>
    </location>
</feature>
<gene>
    <name evidence="2" type="ORF">HJC23_007166</name>
</gene>
<evidence type="ECO:0000256" key="1">
    <source>
        <dbReference type="SAM" id="Phobius"/>
    </source>
</evidence>
<feature type="transmembrane region" description="Helical" evidence="1">
    <location>
        <begin position="37"/>
        <end position="57"/>
    </location>
</feature>